<dbReference type="EMBL" id="BARW01021224">
    <property type="protein sequence ID" value="GAJ00646.1"/>
    <property type="molecule type" value="Genomic_DNA"/>
</dbReference>
<keyword evidence="1" id="KW-1133">Transmembrane helix</keyword>
<dbReference type="AlphaFoldDB" id="X1UL87"/>
<name>X1UL87_9ZZZZ</name>
<feature type="transmembrane region" description="Helical" evidence="1">
    <location>
        <begin position="6"/>
        <end position="28"/>
    </location>
</feature>
<feature type="transmembrane region" description="Helical" evidence="1">
    <location>
        <begin position="90"/>
        <end position="111"/>
    </location>
</feature>
<accession>X1UL87</accession>
<evidence type="ECO:0000256" key="1">
    <source>
        <dbReference type="SAM" id="Phobius"/>
    </source>
</evidence>
<sequence length="158" mass="17631">KWLRNMASGIIGIVWFYINYFTIPAMVAEELSATKGIKRSVDLVRKNFVDVIIKETAVRWGFGVLAFFVFISFAAGGAVIGWFITSGDILLTLLVTILFVVFAAIPSTLILRTFDIVYVTLLYVFIRRKEGDITGKTAIPSAMSNEMESAYTRAKSQQ</sequence>
<feature type="non-terminal residue" evidence="2">
    <location>
        <position position="1"/>
    </location>
</feature>
<evidence type="ECO:0000313" key="2">
    <source>
        <dbReference type="EMBL" id="GAJ00646.1"/>
    </source>
</evidence>
<dbReference type="InterPro" id="IPR046157">
    <property type="entry name" value="DUF6159"/>
</dbReference>
<gene>
    <name evidence="2" type="ORF">S12H4_35700</name>
</gene>
<protein>
    <submittedName>
        <fullName evidence="2">Uncharacterized protein</fullName>
    </submittedName>
</protein>
<reference evidence="2" key="1">
    <citation type="journal article" date="2014" name="Front. Microbiol.">
        <title>High frequency of phylogenetically diverse reductive dehalogenase-homologous genes in deep subseafloor sedimentary metagenomes.</title>
        <authorList>
            <person name="Kawai M."/>
            <person name="Futagami T."/>
            <person name="Toyoda A."/>
            <person name="Takaki Y."/>
            <person name="Nishi S."/>
            <person name="Hori S."/>
            <person name="Arai W."/>
            <person name="Tsubouchi T."/>
            <person name="Morono Y."/>
            <person name="Uchiyama I."/>
            <person name="Ito T."/>
            <person name="Fujiyama A."/>
            <person name="Inagaki F."/>
            <person name="Takami H."/>
        </authorList>
    </citation>
    <scope>NUCLEOTIDE SEQUENCE</scope>
    <source>
        <strain evidence="2">Expedition CK06-06</strain>
    </source>
</reference>
<proteinExistence type="predicted"/>
<keyword evidence="1" id="KW-0472">Membrane</keyword>
<keyword evidence="1" id="KW-0812">Transmembrane</keyword>
<comment type="caution">
    <text evidence="2">The sequence shown here is derived from an EMBL/GenBank/DDBJ whole genome shotgun (WGS) entry which is preliminary data.</text>
</comment>
<organism evidence="2">
    <name type="scientific">marine sediment metagenome</name>
    <dbReference type="NCBI Taxonomy" id="412755"/>
    <lineage>
        <taxon>unclassified sequences</taxon>
        <taxon>metagenomes</taxon>
        <taxon>ecological metagenomes</taxon>
    </lineage>
</organism>
<feature type="transmembrane region" description="Helical" evidence="1">
    <location>
        <begin position="62"/>
        <end position="84"/>
    </location>
</feature>
<dbReference type="Pfam" id="PF19656">
    <property type="entry name" value="DUF6159"/>
    <property type="match status" value="1"/>
</dbReference>